<gene>
    <name evidence="4" type="ORF">URODEC1_LOCUS91651</name>
</gene>
<dbReference type="InterPro" id="IPR032861">
    <property type="entry name" value="TAXi_N"/>
</dbReference>
<name>A0ABC9E661_9POAL</name>
<dbReference type="Proteomes" id="UP001497457">
    <property type="component" value="Chromosome 36b"/>
</dbReference>
<dbReference type="Pfam" id="PF14543">
    <property type="entry name" value="TAXi_N"/>
    <property type="match status" value="1"/>
</dbReference>
<dbReference type="Pfam" id="PF14541">
    <property type="entry name" value="TAXi_C"/>
    <property type="match status" value="1"/>
</dbReference>
<comment type="similarity">
    <text evidence="1">Belongs to the peptidase A1 family.</text>
</comment>
<accession>A0ABC9E661</accession>
<dbReference type="InterPro" id="IPR033121">
    <property type="entry name" value="PEPTIDASE_A1"/>
</dbReference>
<feature type="active site" evidence="2">
    <location>
        <position position="402"/>
    </location>
</feature>
<organism evidence="4 5">
    <name type="scientific">Urochloa decumbens</name>
    <dbReference type="NCBI Taxonomy" id="240449"/>
    <lineage>
        <taxon>Eukaryota</taxon>
        <taxon>Viridiplantae</taxon>
        <taxon>Streptophyta</taxon>
        <taxon>Embryophyta</taxon>
        <taxon>Tracheophyta</taxon>
        <taxon>Spermatophyta</taxon>
        <taxon>Magnoliopsida</taxon>
        <taxon>Liliopsida</taxon>
        <taxon>Poales</taxon>
        <taxon>Poaceae</taxon>
        <taxon>PACMAD clade</taxon>
        <taxon>Panicoideae</taxon>
        <taxon>Panicodae</taxon>
        <taxon>Paniceae</taxon>
        <taxon>Melinidinae</taxon>
        <taxon>Urochloa</taxon>
    </lineage>
</organism>
<reference evidence="5" key="1">
    <citation type="submission" date="2024-06" db="EMBL/GenBank/DDBJ databases">
        <authorList>
            <person name="Ryan C."/>
        </authorList>
    </citation>
    <scope>NUCLEOTIDE SEQUENCE [LARGE SCALE GENOMIC DNA]</scope>
</reference>
<evidence type="ECO:0000259" key="3">
    <source>
        <dbReference type="PROSITE" id="PS51767"/>
    </source>
</evidence>
<dbReference type="AlphaFoldDB" id="A0ABC9E661"/>
<evidence type="ECO:0000313" key="5">
    <source>
        <dbReference type="Proteomes" id="UP001497457"/>
    </source>
</evidence>
<dbReference type="InterPro" id="IPR001461">
    <property type="entry name" value="Aspartic_peptidase_A1"/>
</dbReference>
<dbReference type="PANTHER" id="PTHR13683">
    <property type="entry name" value="ASPARTYL PROTEASES"/>
    <property type="match status" value="1"/>
</dbReference>
<evidence type="ECO:0000256" key="1">
    <source>
        <dbReference type="ARBA" id="ARBA00007447"/>
    </source>
</evidence>
<protein>
    <recommendedName>
        <fullName evidence="3">Peptidase A1 domain-containing protein</fullName>
    </recommendedName>
</protein>
<reference evidence="4 5" key="2">
    <citation type="submission" date="2024-10" db="EMBL/GenBank/DDBJ databases">
        <authorList>
            <person name="Ryan C."/>
        </authorList>
    </citation>
    <scope>NUCLEOTIDE SEQUENCE [LARGE SCALE GENOMIC DNA]</scope>
</reference>
<proteinExistence type="inferred from homology"/>
<dbReference type="PANTHER" id="PTHR13683:SF330">
    <property type="entry name" value="OS06G0118700 PROTEIN"/>
    <property type="match status" value="1"/>
</dbReference>
<dbReference type="SUPFAM" id="SSF50630">
    <property type="entry name" value="Acid proteases"/>
    <property type="match status" value="1"/>
</dbReference>
<dbReference type="InterPro" id="IPR021109">
    <property type="entry name" value="Peptidase_aspartic_dom_sf"/>
</dbReference>
<dbReference type="InterPro" id="IPR032799">
    <property type="entry name" value="TAXi_C"/>
</dbReference>
<dbReference type="EMBL" id="OZ075146">
    <property type="protein sequence ID" value="CAL5050538.1"/>
    <property type="molecule type" value="Genomic_DNA"/>
</dbReference>
<dbReference type="FunFam" id="2.40.70.10:FF:000186">
    <property type="entry name" value="Os06g0119600 protein"/>
    <property type="match status" value="1"/>
</dbReference>
<sequence length="519" mass="54662">MELCSFYSGAAVCPELISARAALNKQPAMALFLALLFLALSGSSSPIAARASDHGDDYMIVAMSSLKLKSAACLGHRVTPPLNSTWMPLDLMDGPCSSPSSSSAVVPSVDELLRRDQLRADEVQKRLSHNVGDDEANGPANSKVTQVNHLAKIKVELGSRKPAKTTASQLGIHPAATVGGGAGSGTLLPGVIQTVVLDTASDVPWVQCVPCPVPPCHPQTDTFYDPTNSGSYAAFTCSSSACRQLGPYANGCANSQCQYRVTYPDGSSTSGTYSSDLLTLNPTTMVNNFQFGCSHADQGNFDSQTAGVMALGGGPESLISQTASTFGRTFSYCLPPTASYVGFFVLGAPGVASSSSRYVVTPLLRDNRSPATFYRVLLRAVTVAGRRIAVPPAAASAGAVLDSRTVITRLPPTAYAAVRAAFRDSMRMYPAAAPKGSLDTCYDFRGIRSVILPRVTLVFDRDAAAVELDPSGILFNDCLAFAANRDDRMPVILGNVQQQTIEVLYDVDGGAVGFRRNAC</sequence>
<dbReference type="PROSITE" id="PS51767">
    <property type="entry name" value="PEPTIDASE_A1"/>
    <property type="match status" value="1"/>
</dbReference>
<feature type="active site" evidence="2">
    <location>
        <position position="198"/>
    </location>
</feature>
<evidence type="ECO:0000313" key="4">
    <source>
        <dbReference type="EMBL" id="CAL5050538.1"/>
    </source>
</evidence>
<dbReference type="Gene3D" id="2.40.70.10">
    <property type="entry name" value="Acid Proteases"/>
    <property type="match status" value="2"/>
</dbReference>
<keyword evidence="5" id="KW-1185">Reference proteome</keyword>
<evidence type="ECO:0000256" key="2">
    <source>
        <dbReference type="PIRSR" id="PIRSR601461-1"/>
    </source>
</evidence>
<feature type="domain" description="Peptidase A1" evidence="3">
    <location>
        <begin position="178"/>
        <end position="515"/>
    </location>
</feature>
<dbReference type="FunFam" id="2.40.70.10:FF:000013">
    <property type="entry name" value="Aspartyl protease AED1"/>
    <property type="match status" value="1"/>
</dbReference>